<dbReference type="InterPro" id="IPR006913">
    <property type="entry name" value="CENP-V/GFA"/>
</dbReference>
<evidence type="ECO:0000256" key="3">
    <source>
        <dbReference type="ARBA" id="ARBA00022833"/>
    </source>
</evidence>
<evidence type="ECO:0000313" key="7">
    <source>
        <dbReference type="Proteomes" id="UP001303373"/>
    </source>
</evidence>
<evidence type="ECO:0000259" key="5">
    <source>
        <dbReference type="PROSITE" id="PS51891"/>
    </source>
</evidence>
<dbReference type="Gene3D" id="2.170.150.70">
    <property type="match status" value="1"/>
</dbReference>
<sequence>MSTESNKPLASSDQAPNPPEVPWTQPNGISAAYDLHCHCGAVRLSMNISPPLYEEDTQGKEQCVAVECDCSHCERHGFWAVHPLQKDVEWTRGLEHRGEYLMGSKKCPHYFCKLCGSVLATDLTFLMENVFKMENRYSINIRMLKNFDRKKLKVRRLEVMANMPPKYTIDD</sequence>
<dbReference type="InterPro" id="IPR052355">
    <property type="entry name" value="CENP-V-like"/>
</dbReference>
<organism evidence="6 7">
    <name type="scientific">Acrodontium crateriforme</name>
    <dbReference type="NCBI Taxonomy" id="150365"/>
    <lineage>
        <taxon>Eukaryota</taxon>
        <taxon>Fungi</taxon>
        <taxon>Dikarya</taxon>
        <taxon>Ascomycota</taxon>
        <taxon>Pezizomycotina</taxon>
        <taxon>Dothideomycetes</taxon>
        <taxon>Dothideomycetidae</taxon>
        <taxon>Mycosphaerellales</taxon>
        <taxon>Teratosphaeriaceae</taxon>
        <taxon>Acrodontium</taxon>
    </lineage>
</organism>
<dbReference type="PROSITE" id="PS51891">
    <property type="entry name" value="CENP_V_GFA"/>
    <property type="match status" value="1"/>
</dbReference>
<name>A0AAQ3R2T0_9PEZI</name>
<dbReference type="GO" id="GO:0016846">
    <property type="term" value="F:carbon-sulfur lyase activity"/>
    <property type="evidence" value="ECO:0007669"/>
    <property type="project" value="InterPro"/>
</dbReference>
<feature type="domain" description="CENP-V/GFA" evidence="5">
    <location>
        <begin position="33"/>
        <end position="166"/>
    </location>
</feature>
<comment type="similarity">
    <text evidence="1">Belongs to the Gfa family.</text>
</comment>
<dbReference type="GO" id="GO:0046872">
    <property type="term" value="F:metal ion binding"/>
    <property type="evidence" value="ECO:0007669"/>
    <property type="project" value="UniProtKB-KW"/>
</dbReference>
<evidence type="ECO:0000256" key="1">
    <source>
        <dbReference type="ARBA" id="ARBA00005495"/>
    </source>
</evidence>
<keyword evidence="3" id="KW-0862">Zinc</keyword>
<dbReference type="InterPro" id="IPR011057">
    <property type="entry name" value="Mss4-like_sf"/>
</dbReference>
<evidence type="ECO:0000256" key="4">
    <source>
        <dbReference type="SAM" id="MobiDB-lite"/>
    </source>
</evidence>
<feature type="compositionally biased region" description="Polar residues" evidence="4">
    <location>
        <begin position="1"/>
        <end position="15"/>
    </location>
</feature>
<dbReference type="SUPFAM" id="SSF51316">
    <property type="entry name" value="Mss4-like"/>
    <property type="match status" value="1"/>
</dbReference>
<keyword evidence="7" id="KW-1185">Reference proteome</keyword>
<evidence type="ECO:0000256" key="2">
    <source>
        <dbReference type="ARBA" id="ARBA00022723"/>
    </source>
</evidence>
<dbReference type="AlphaFoldDB" id="A0AAQ3R2T0"/>
<feature type="region of interest" description="Disordered" evidence="4">
    <location>
        <begin position="1"/>
        <end position="24"/>
    </location>
</feature>
<dbReference type="Proteomes" id="UP001303373">
    <property type="component" value="Chromosome 2"/>
</dbReference>
<evidence type="ECO:0000313" key="6">
    <source>
        <dbReference type="EMBL" id="WPG98595.1"/>
    </source>
</evidence>
<reference evidence="6 7" key="1">
    <citation type="submission" date="2023-11" db="EMBL/GenBank/DDBJ databases">
        <title>An acidophilic fungus is an integral part of prey digestion in a carnivorous sundew plant.</title>
        <authorList>
            <person name="Tsai I.J."/>
        </authorList>
    </citation>
    <scope>NUCLEOTIDE SEQUENCE [LARGE SCALE GENOMIC DNA]</scope>
    <source>
        <strain evidence="6">169a</strain>
    </source>
</reference>
<keyword evidence="2" id="KW-0479">Metal-binding</keyword>
<gene>
    <name evidence="6" type="ORF">R9X50_00138800</name>
</gene>
<accession>A0AAQ3R2T0</accession>
<dbReference type="EMBL" id="CP138581">
    <property type="protein sequence ID" value="WPG98595.1"/>
    <property type="molecule type" value="Genomic_DNA"/>
</dbReference>
<dbReference type="PANTHER" id="PTHR28620:SF1">
    <property type="entry name" value="CENP-V_GFA DOMAIN-CONTAINING PROTEIN"/>
    <property type="match status" value="1"/>
</dbReference>
<proteinExistence type="inferred from homology"/>
<dbReference type="PANTHER" id="PTHR28620">
    <property type="entry name" value="CENTROMERE PROTEIN V"/>
    <property type="match status" value="1"/>
</dbReference>
<protein>
    <recommendedName>
        <fullName evidence="5">CENP-V/GFA domain-containing protein</fullName>
    </recommendedName>
</protein>